<keyword evidence="3" id="KW-0479">Metal-binding</keyword>
<dbReference type="PANTHER" id="PTHR10371">
    <property type="entry name" value="NADH DEHYDROGENASE UBIQUINONE FLAVOPROTEIN 2, MITOCHONDRIAL"/>
    <property type="match status" value="1"/>
</dbReference>
<dbReference type="GO" id="GO:0003954">
    <property type="term" value="F:NADH dehydrogenase activity"/>
    <property type="evidence" value="ECO:0007669"/>
    <property type="project" value="TreeGrafter"/>
</dbReference>
<comment type="catalytic activity">
    <reaction evidence="7">
        <text>a quinone + NADH + 5 H(+)(in) = a quinol + NAD(+) + 4 H(+)(out)</text>
        <dbReference type="Rhea" id="RHEA:57888"/>
        <dbReference type="ChEBI" id="CHEBI:15378"/>
        <dbReference type="ChEBI" id="CHEBI:24646"/>
        <dbReference type="ChEBI" id="CHEBI:57540"/>
        <dbReference type="ChEBI" id="CHEBI:57945"/>
        <dbReference type="ChEBI" id="CHEBI:132124"/>
    </reaction>
</comment>
<dbReference type="AlphaFoldDB" id="A0A7W9VWN6"/>
<dbReference type="Pfam" id="PF01257">
    <property type="entry name" value="2Fe-2S_thioredx"/>
    <property type="match status" value="1"/>
</dbReference>
<dbReference type="NCBIfam" id="NF009040">
    <property type="entry name" value="PRK12373.1"/>
    <property type="match status" value="1"/>
</dbReference>
<gene>
    <name evidence="9" type="ORF">HNR59_002637</name>
</gene>
<dbReference type="InterPro" id="IPR036249">
    <property type="entry name" value="Thioredoxin-like_sf"/>
</dbReference>
<keyword evidence="4" id="KW-0408">Iron</keyword>
<name>A0A7W9VWN6_9HYPH</name>
<dbReference type="SUPFAM" id="SSF52833">
    <property type="entry name" value="Thioredoxin-like"/>
    <property type="match status" value="1"/>
</dbReference>
<keyword evidence="10" id="KW-1185">Reference proteome</keyword>
<dbReference type="Proteomes" id="UP000533306">
    <property type="component" value="Unassembled WGS sequence"/>
</dbReference>
<evidence type="ECO:0000256" key="7">
    <source>
        <dbReference type="ARBA" id="ARBA00047712"/>
    </source>
</evidence>
<dbReference type="GO" id="GO:0046872">
    <property type="term" value="F:metal ion binding"/>
    <property type="evidence" value="ECO:0007669"/>
    <property type="project" value="UniProtKB-KW"/>
</dbReference>
<comment type="caution">
    <text evidence="9">The sequence shown here is derived from an EMBL/GenBank/DDBJ whole genome shotgun (WGS) entry which is preliminary data.</text>
</comment>
<evidence type="ECO:0000313" key="10">
    <source>
        <dbReference type="Proteomes" id="UP000533306"/>
    </source>
</evidence>
<dbReference type="FunFam" id="1.10.10.1590:FF:000001">
    <property type="entry name" value="NADH-quinone oxidoreductase subunit E"/>
    <property type="match status" value="1"/>
</dbReference>
<organism evidence="9 10">
    <name type="scientific">Aquamicrobium lusatiense</name>
    <dbReference type="NCBI Taxonomy" id="89772"/>
    <lineage>
        <taxon>Bacteria</taxon>
        <taxon>Pseudomonadati</taxon>
        <taxon>Pseudomonadota</taxon>
        <taxon>Alphaproteobacteria</taxon>
        <taxon>Hyphomicrobiales</taxon>
        <taxon>Phyllobacteriaceae</taxon>
        <taxon>Aquamicrobium</taxon>
    </lineage>
</organism>
<dbReference type="GO" id="GO:0051537">
    <property type="term" value="F:2 iron, 2 sulfur cluster binding"/>
    <property type="evidence" value="ECO:0007669"/>
    <property type="project" value="UniProtKB-KW"/>
</dbReference>
<dbReference type="PANTHER" id="PTHR10371:SF3">
    <property type="entry name" value="NADH DEHYDROGENASE [UBIQUINONE] FLAVOPROTEIN 2, MITOCHONDRIAL"/>
    <property type="match status" value="1"/>
</dbReference>
<sequence>MSVRRLAEASVQPAAFSFNEEFAAAAQKWIAKYPEGRQQSAIIPLLMLAQEQDGWVTKAAIENICDMLGMPYIRGLEVATFYTQFQLKPIGTRAHIQVCGTTPCMLRGAGELMDVCRSKIHHEQLHPNADGTLSWEEVECQGACVNAPMVMIFKDSYEDLTPERLAEIIDEFEAGRGDSVPTGPQIDRHFSSPAGGFTALTDEKAILKSTRDREAKAAAGAAAAAEVPPSNAARPTTDAPETSPTLKTPAEVKASPAGEKAASVAAPAGKVSAKPAKPSLDDKNRPAGIARPAAVDDLKLISGVGPKNEQVLHELGIFTFAQVAAWKKAEREWVDGYLNFHGRIEREDWVKQAKALAKGGVDEYVRVFGKKPV</sequence>
<evidence type="ECO:0000256" key="8">
    <source>
        <dbReference type="SAM" id="MobiDB-lite"/>
    </source>
</evidence>
<accession>A0A7W9VWN6</accession>
<dbReference type="Gene3D" id="3.40.30.10">
    <property type="entry name" value="Glutaredoxin"/>
    <property type="match status" value="1"/>
</dbReference>
<dbReference type="PROSITE" id="PS01099">
    <property type="entry name" value="COMPLEX1_24K"/>
    <property type="match status" value="1"/>
</dbReference>
<dbReference type="InterPro" id="IPR042128">
    <property type="entry name" value="NuoE_dom"/>
</dbReference>
<reference evidence="9 10" key="1">
    <citation type="submission" date="2020-08" db="EMBL/GenBank/DDBJ databases">
        <title>Genomic Encyclopedia of Type Strains, Phase IV (KMG-IV): sequencing the most valuable type-strain genomes for metagenomic binning, comparative biology and taxonomic classification.</title>
        <authorList>
            <person name="Goeker M."/>
        </authorList>
    </citation>
    <scope>NUCLEOTIDE SEQUENCE [LARGE SCALE GENOMIC DNA]</scope>
    <source>
        <strain evidence="9 10">DSM 11099</strain>
    </source>
</reference>
<comment type="similarity">
    <text evidence="1">Belongs to the complex I 24 kDa subunit family.</text>
</comment>
<dbReference type="NCBIfam" id="NF005724">
    <property type="entry name" value="PRK07539.1-4"/>
    <property type="match status" value="1"/>
</dbReference>
<dbReference type="NCBIfam" id="TIGR01958">
    <property type="entry name" value="nuoE_fam"/>
    <property type="match status" value="1"/>
</dbReference>
<comment type="cofactor">
    <cofactor evidence="6">
        <name>[2Fe-2S] cluster</name>
        <dbReference type="ChEBI" id="CHEBI:190135"/>
    </cofactor>
</comment>
<feature type="region of interest" description="Disordered" evidence="8">
    <location>
        <begin position="210"/>
        <end position="287"/>
    </location>
</feature>
<evidence type="ECO:0000256" key="6">
    <source>
        <dbReference type="ARBA" id="ARBA00034078"/>
    </source>
</evidence>
<dbReference type="Gene3D" id="1.10.10.1590">
    <property type="entry name" value="NADH-quinone oxidoreductase subunit E"/>
    <property type="match status" value="1"/>
</dbReference>
<dbReference type="RefSeq" id="WP_183830927.1">
    <property type="nucleotide sequence ID" value="NZ_JACHEU010000001.1"/>
</dbReference>
<evidence type="ECO:0000256" key="5">
    <source>
        <dbReference type="ARBA" id="ARBA00023014"/>
    </source>
</evidence>
<proteinExistence type="inferred from homology"/>
<dbReference type="EMBL" id="JACHEU010000001">
    <property type="protein sequence ID" value="MBB6013292.1"/>
    <property type="molecule type" value="Genomic_DNA"/>
</dbReference>
<evidence type="ECO:0000256" key="3">
    <source>
        <dbReference type="ARBA" id="ARBA00022723"/>
    </source>
</evidence>
<protein>
    <submittedName>
        <fullName evidence="9">NADH-quinone oxidoreductase subunit E</fullName>
    </submittedName>
</protein>
<dbReference type="InterPro" id="IPR041921">
    <property type="entry name" value="NuoE_N"/>
</dbReference>
<keyword evidence="2" id="KW-0001">2Fe-2S</keyword>
<dbReference type="CDD" id="cd03064">
    <property type="entry name" value="TRX_Fd_NuoE"/>
    <property type="match status" value="1"/>
</dbReference>
<evidence type="ECO:0000256" key="2">
    <source>
        <dbReference type="ARBA" id="ARBA00022714"/>
    </source>
</evidence>
<evidence type="ECO:0000256" key="4">
    <source>
        <dbReference type="ARBA" id="ARBA00023004"/>
    </source>
</evidence>
<evidence type="ECO:0000313" key="9">
    <source>
        <dbReference type="EMBL" id="MBB6013292.1"/>
    </source>
</evidence>
<dbReference type="InterPro" id="IPR002023">
    <property type="entry name" value="NuoE-like"/>
</dbReference>
<evidence type="ECO:0000256" key="1">
    <source>
        <dbReference type="ARBA" id="ARBA00010643"/>
    </source>
</evidence>
<keyword evidence="5" id="KW-0411">Iron-sulfur</keyword>